<evidence type="ECO:0000313" key="1">
    <source>
        <dbReference type="EMBL" id="KAJ9597021.1"/>
    </source>
</evidence>
<comment type="caution">
    <text evidence="1">The sequence shown here is derived from an EMBL/GenBank/DDBJ whole genome shotgun (WGS) entry which is preliminary data.</text>
</comment>
<protein>
    <submittedName>
        <fullName evidence="1">Uncharacterized protein</fullName>
    </submittedName>
</protein>
<feature type="non-terminal residue" evidence="1">
    <location>
        <position position="57"/>
    </location>
</feature>
<sequence>VSDSERDDCHNYWNSWCSSQTEDLESHRSSKQRRPIVNVMLGHDLMDSPATSQCDNN</sequence>
<reference evidence="1" key="2">
    <citation type="submission" date="2023-05" db="EMBL/GenBank/DDBJ databases">
        <authorList>
            <person name="Fouks B."/>
        </authorList>
    </citation>
    <scope>NUCLEOTIDE SEQUENCE</scope>
    <source>
        <strain evidence="1">Stay&amp;Tobe</strain>
        <tissue evidence="1">Testes</tissue>
    </source>
</reference>
<organism evidence="1 2">
    <name type="scientific">Diploptera punctata</name>
    <name type="common">Pacific beetle cockroach</name>
    <dbReference type="NCBI Taxonomy" id="6984"/>
    <lineage>
        <taxon>Eukaryota</taxon>
        <taxon>Metazoa</taxon>
        <taxon>Ecdysozoa</taxon>
        <taxon>Arthropoda</taxon>
        <taxon>Hexapoda</taxon>
        <taxon>Insecta</taxon>
        <taxon>Pterygota</taxon>
        <taxon>Neoptera</taxon>
        <taxon>Polyneoptera</taxon>
        <taxon>Dictyoptera</taxon>
        <taxon>Blattodea</taxon>
        <taxon>Blaberoidea</taxon>
        <taxon>Blaberidae</taxon>
        <taxon>Diplopterinae</taxon>
        <taxon>Diploptera</taxon>
    </lineage>
</organism>
<gene>
    <name evidence="1" type="ORF">L9F63_011964</name>
</gene>
<reference evidence="1" key="1">
    <citation type="journal article" date="2023" name="IScience">
        <title>Live-bearing cockroach genome reveals convergent evolutionary mechanisms linked to viviparity in insects and beyond.</title>
        <authorList>
            <person name="Fouks B."/>
            <person name="Harrison M.C."/>
            <person name="Mikhailova A.A."/>
            <person name="Marchal E."/>
            <person name="English S."/>
            <person name="Carruthers M."/>
            <person name="Jennings E.C."/>
            <person name="Chiamaka E.L."/>
            <person name="Frigard R.A."/>
            <person name="Pippel M."/>
            <person name="Attardo G.M."/>
            <person name="Benoit J.B."/>
            <person name="Bornberg-Bauer E."/>
            <person name="Tobe S.S."/>
        </authorList>
    </citation>
    <scope>NUCLEOTIDE SEQUENCE</scope>
    <source>
        <strain evidence="1">Stay&amp;Tobe</strain>
    </source>
</reference>
<proteinExistence type="predicted"/>
<dbReference type="Proteomes" id="UP001233999">
    <property type="component" value="Unassembled WGS sequence"/>
</dbReference>
<accession>A0AAD8ADI3</accession>
<dbReference type="EMBL" id="JASPKZ010001948">
    <property type="protein sequence ID" value="KAJ9597021.1"/>
    <property type="molecule type" value="Genomic_DNA"/>
</dbReference>
<keyword evidence="2" id="KW-1185">Reference proteome</keyword>
<dbReference type="AlphaFoldDB" id="A0AAD8ADI3"/>
<feature type="non-terminal residue" evidence="1">
    <location>
        <position position="1"/>
    </location>
</feature>
<evidence type="ECO:0000313" key="2">
    <source>
        <dbReference type="Proteomes" id="UP001233999"/>
    </source>
</evidence>
<name>A0AAD8ADI3_DIPPU</name>